<comment type="similarity">
    <text evidence="3 7">Belongs to the peptidase S26 family.</text>
</comment>
<comment type="caution">
    <text evidence="9">The sequence shown here is derived from an EMBL/GenBank/DDBJ whole genome shotgun (WGS) entry which is preliminary data.</text>
</comment>
<dbReference type="Proteomes" id="UP000051647">
    <property type="component" value="Unassembled WGS sequence"/>
</dbReference>
<keyword evidence="10" id="KW-1185">Reference proteome</keyword>
<dbReference type="SUPFAM" id="SSF51306">
    <property type="entry name" value="LexA/Signal peptidase"/>
    <property type="match status" value="1"/>
</dbReference>
<dbReference type="AlphaFoldDB" id="A0A0R1SE35"/>
<keyword evidence="7" id="KW-0812">Transmembrane</keyword>
<accession>A0A0R1SE35</accession>
<dbReference type="Pfam" id="PF10502">
    <property type="entry name" value="Peptidase_S26"/>
    <property type="match status" value="1"/>
</dbReference>
<proteinExistence type="inferred from homology"/>
<evidence type="ECO:0000313" key="9">
    <source>
        <dbReference type="EMBL" id="KRL67376.1"/>
    </source>
</evidence>
<dbReference type="RefSeq" id="WP_010625249.1">
    <property type="nucleotide sequence ID" value="NZ_AZFA01000006.1"/>
</dbReference>
<organism evidence="9 10">
    <name type="scientific">Companilactobacillus versmoldensis DSM 14857 = KCTC 3814</name>
    <dbReference type="NCBI Taxonomy" id="1423815"/>
    <lineage>
        <taxon>Bacteria</taxon>
        <taxon>Bacillati</taxon>
        <taxon>Bacillota</taxon>
        <taxon>Bacilli</taxon>
        <taxon>Lactobacillales</taxon>
        <taxon>Lactobacillaceae</taxon>
        <taxon>Companilactobacillus</taxon>
    </lineage>
</organism>
<evidence type="ECO:0000259" key="8">
    <source>
        <dbReference type="Pfam" id="PF10502"/>
    </source>
</evidence>
<dbReference type="InterPro" id="IPR036286">
    <property type="entry name" value="LexA/Signal_pep-like_sf"/>
</dbReference>
<feature type="transmembrane region" description="Helical" evidence="7">
    <location>
        <begin position="12"/>
        <end position="35"/>
    </location>
</feature>
<keyword evidence="7" id="KW-0645">Protease</keyword>
<feature type="active site" evidence="6">
    <location>
        <position position="48"/>
    </location>
</feature>
<name>A0A0R1SE35_9LACO</name>
<dbReference type="GO" id="GO:0004252">
    <property type="term" value="F:serine-type endopeptidase activity"/>
    <property type="evidence" value="ECO:0007669"/>
    <property type="project" value="InterPro"/>
</dbReference>
<feature type="domain" description="Peptidase S26" evidence="8">
    <location>
        <begin position="22"/>
        <end position="208"/>
    </location>
</feature>
<keyword evidence="5 7" id="KW-0378">Hydrolase</keyword>
<dbReference type="OrthoDB" id="9802919at2"/>
<dbReference type="InterPro" id="IPR019758">
    <property type="entry name" value="Pept_S26A_signal_pept_1_CS"/>
</dbReference>
<evidence type="ECO:0000313" key="10">
    <source>
        <dbReference type="Proteomes" id="UP000051647"/>
    </source>
</evidence>
<evidence type="ECO:0000256" key="1">
    <source>
        <dbReference type="ARBA" id="ARBA00000677"/>
    </source>
</evidence>
<dbReference type="InterPro" id="IPR000223">
    <property type="entry name" value="Pept_S26A_signal_pept_1"/>
</dbReference>
<keyword evidence="7" id="KW-0472">Membrane</keyword>
<dbReference type="EC" id="3.4.21.89" evidence="4 7"/>
<dbReference type="eggNOG" id="COG0681">
    <property type="taxonomic scope" value="Bacteria"/>
</dbReference>
<dbReference type="Gene3D" id="2.10.109.10">
    <property type="entry name" value="Umud Fragment, subunit A"/>
    <property type="match status" value="1"/>
</dbReference>
<feature type="active site" evidence="6">
    <location>
        <position position="87"/>
    </location>
</feature>
<evidence type="ECO:0000256" key="6">
    <source>
        <dbReference type="PIRSR" id="PIRSR600223-1"/>
    </source>
</evidence>
<comment type="catalytic activity">
    <reaction evidence="1 7">
        <text>Cleavage of hydrophobic, N-terminal signal or leader sequences from secreted and periplasmic proteins.</text>
        <dbReference type="EC" id="3.4.21.89"/>
    </reaction>
</comment>
<dbReference type="PANTHER" id="PTHR43390:SF1">
    <property type="entry name" value="CHLOROPLAST PROCESSING PEPTIDASE"/>
    <property type="match status" value="1"/>
</dbReference>
<comment type="subcellular location">
    <subcellularLocation>
        <location evidence="2">Cell membrane</location>
        <topology evidence="2">Single-pass type II membrane protein</topology>
    </subcellularLocation>
    <subcellularLocation>
        <location evidence="7">Membrane</location>
        <topology evidence="7">Single-pass type II membrane protein</topology>
    </subcellularLocation>
</comment>
<dbReference type="GO" id="GO:0006465">
    <property type="term" value="P:signal peptide processing"/>
    <property type="evidence" value="ECO:0007669"/>
    <property type="project" value="InterPro"/>
</dbReference>
<evidence type="ECO:0000256" key="5">
    <source>
        <dbReference type="ARBA" id="ARBA00022801"/>
    </source>
</evidence>
<evidence type="ECO:0000256" key="4">
    <source>
        <dbReference type="ARBA" id="ARBA00013208"/>
    </source>
</evidence>
<evidence type="ECO:0000256" key="3">
    <source>
        <dbReference type="ARBA" id="ARBA00009370"/>
    </source>
</evidence>
<evidence type="ECO:0000256" key="7">
    <source>
        <dbReference type="RuleBase" id="RU362042"/>
    </source>
</evidence>
<dbReference type="GO" id="GO:0005886">
    <property type="term" value="C:plasma membrane"/>
    <property type="evidence" value="ECO:0007669"/>
    <property type="project" value="UniProtKB-SubCell"/>
</dbReference>
<reference evidence="9 10" key="1">
    <citation type="journal article" date="2015" name="Genome Announc.">
        <title>Expanding the biotechnology potential of lactobacilli through comparative genomics of 213 strains and associated genera.</title>
        <authorList>
            <person name="Sun Z."/>
            <person name="Harris H.M."/>
            <person name="McCann A."/>
            <person name="Guo C."/>
            <person name="Argimon S."/>
            <person name="Zhang W."/>
            <person name="Yang X."/>
            <person name="Jeffery I.B."/>
            <person name="Cooney J.C."/>
            <person name="Kagawa T.F."/>
            <person name="Liu W."/>
            <person name="Song Y."/>
            <person name="Salvetti E."/>
            <person name="Wrobel A."/>
            <person name="Rasinkangas P."/>
            <person name="Parkhill J."/>
            <person name="Rea M.C."/>
            <person name="O'Sullivan O."/>
            <person name="Ritari J."/>
            <person name="Douillard F.P."/>
            <person name="Paul Ross R."/>
            <person name="Yang R."/>
            <person name="Briner A.E."/>
            <person name="Felis G.E."/>
            <person name="de Vos W.M."/>
            <person name="Barrangou R."/>
            <person name="Klaenhammer T.R."/>
            <person name="Caufield P.W."/>
            <person name="Cui Y."/>
            <person name="Zhang H."/>
            <person name="O'Toole P.W."/>
        </authorList>
    </citation>
    <scope>NUCLEOTIDE SEQUENCE [LARGE SCALE GENOMIC DNA]</scope>
    <source>
        <strain evidence="9 10">DSM 14857</strain>
    </source>
</reference>
<sequence length="216" mass="25203">MATKKNRLWEKINWKTLGWACLIVVLIVCLINFIFEYIFSKNFVTGPSMQPSFETGDQVISVRNSAIKRGDIIILKAPDKKDKLYIKRVIGLPGDVIKSQEDGMYINHKIFHEDFLKPGSKLREPLNGLYAGMPYTYTYTFNIRSLAQTPDWQRFYSKKYLKKLQKANRVPKDDYFVLGDHRTVSKDSRMIGFIKKKAIVGRVALRYWPLSEFTVY</sequence>
<dbReference type="PROSITE" id="PS00761">
    <property type="entry name" value="SPASE_I_3"/>
    <property type="match status" value="1"/>
</dbReference>
<dbReference type="PRINTS" id="PR00727">
    <property type="entry name" value="LEADERPTASE"/>
</dbReference>
<protein>
    <recommendedName>
        <fullName evidence="4 7">Signal peptidase I</fullName>
        <ecNumber evidence="4 7">3.4.21.89</ecNumber>
    </recommendedName>
</protein>
<dbReference type="PANTHER" id="PTHR43390">
    <property type="entry name" value="SIGNAL PEPTIDASE I"/>
    <property type="match status" value="1"/>
</dbReference>
<dbReference type="PATRIC" id="fig|1423815.3.peg.2018"/>
<dbReference type="InterPro" id="IPR019533">
    <property type="entry name" value="Peptidase_S26"/>
</dbReference>
<dbReference type="EMBL" id="AZFA01000006">
    <property type="protein sequence ID" value="KRL67376.1"/>
    <property type="molecule type" value="Genomic_DNA"/>
</dbReference>
<dbReference type="GO" id="GO:0009003">
    <property type="term" value="F:signal peptidase activity"/>
    <property type="evidence" value="ECO:0007669"/>
    <property type="project" value="UniProtKB-EC"/>
</dbReference>
<dbReference type="CDD" id="cd06530">
    <property type="entry name" value="S26_SPase_I"/>
    <property type="match status" value="1"/>
</dbReference>
<gene>
    <name evidence="9" type="ORF">FC27_GL001967</name>
</gene>
<dbReference type="STRING" id="1423815.FC27_GL001967"/>
<dbReference type="NCBIfam" id="TIGR02227">
    <property type="entry name" value="sigpep_I_bact"/>
    <property type="match status" value="1"/>
</dbReference>
<keyword evidence="7" id="KW-1133">Transmembrane helix</keyword>
<evidence type="ECO:0000256" key="2">
    <source>
        <dbReference type="ARBA" id="ARBA00004401"/>
    </source>
</evidence>